<evidence type="ECO:0000313" key="2">
    <source>
        <dbReference type="Proteomes" id="UP000254159"/>
    </source>
</evidence>
<protein>
    <submittedName>
        <fullName evidence="1">DNA phosphorothioation-dependent restriction protein DptH</fullName>
    </submittedName>
</protein>
<dbReference type="Proteomes" id="UP000254159">
    <property type="component" value="Unassembled WGS sequence"/>
</dbReference>
<gene>
    <name evidence="1" type="ORF">NCTC10865_05484</name>
</gene>
<reference evidence="1 2" key="1">
    <citation type="submission" date="2018-06" db="EMBL/GenBank/DDBJ databases">
        <authorList>
            <consortium name="Pathogen Informatics"/>
            <person name="Doyle S."/>
        </authorList>
    </citation>
    <scope>NUCLEOTIDE SEQUENCE [LARGE SCALE GENOMIC DNA]</scope>
    <source>
        <strain evidence="1 2">NCTC10865</strain>
    </source>
</reference>
<dbReference type="EMBL" id="UGCD01000002">
    <property type="protein sequence ID" value="STI20089.1"/>
    <property type="molecule type" value="Genomic_DNA"/>
</dbReference>
<evidence type="ECO:0000313" key="1">
    <source>
        <dbReference type="EMBL" id="STI20089.1"/>
    </source>
</evidence>
<dbReference type="REBASE" id="435645">
    <property type="entry name" value="Eco10865DptHP"/>
</dbReference>
<name>A0A376RQ72_ECOLX</name>
<accession>A0A376RQ72</accession>
<dbReference type="AlphaFoldDB" id="A0A376RQ72"/>
<sequence>MLSESDICWVPLSVAEMIRVSGNVGLKMKESDLSRNLQGYRKGAISDDVLFVGLKKTVSIYCRWKSKPALDQITTMRASRLLSLNVIYSRIFWSRIHWHRNFIARSLFDRC</sequence>
<proteinExistence type="predicted"/>
<organism evidence="1 2">
    <name type="scientific">Escherichia coli</name>
    <dbReference type="NCBI Taxonomy" id="562"/>
    <lineage>
        <taxon>Bacteria</taxon>
        <taxon>Pseudomonadati</taxon>
        <taxon>Pseudomonadota</taxon>
        <taxon>Gammaproteobacteria</taxon>
        <taxon>Enterobacterales</taxon>
        <taxon>Enterobacteriaceae</taxon>
        <taxon>Escherichia</taxon>
    </lineage>
</organism>